<dbReference type="PROSITE" id="PS51687">
    <property type="entry name" value="SAM_MT_RNA_M5U"/>
    <property type="match status" value="1"/>
</dbReference>
<dbReference type="PANTHER" id="PTHR11061:SF30">
    <property type="entry name" value="TRNA (URACIL(54)-C(5))-METHYLTRANSFERASE"/>
    <property type="match status" value="1"/>
</dbReference>
<dbReference type="PROSITE" id="PS50926">
    <property type="entry name" value="TRAM"/>
    <property type="match status" value="1"/>
</dbReference>
<dbReference type="PANTHER" id="PTHR11061">
    <property type="entry name" value="RNA M5U METHYLTRANSFERASE"/>
    <property type="match status" value="1"/>
</dbReference>
<feature type="binding site" evidence="4">
    <location>
        <position position="329"/>
    </location>
    <ligand>
        <name>S-adenosyl-L-methionine</name>
        <dbReference type="ChEBI" id="CHEBI:59789"/>
    </ligand>
</feature>
<evidence type="ECO:0000313" key="6">
    <source>
        <dbReference type="EMBL" id="ALE18480.1"/>
    </source>
</evidence>
<evidence type="ECO:0000256" key="1">
    <source>
        <dbReference type="ARBA" id="ARBA00022603"/>
    </source>
</evidence>
<dbReference type="GO" id="GO:0070475">
    <property type="term" value="P:rRNA base methylation"/>
    <property type="evidence" value="ECO:0007669"/>
    <property type="project" value="TreeGrafter"/>
</dbReference>
<dbReference type="EMBL" id="CP012390">
    <property type="protein sequence ID" value="ALE18480.1"/>
    <property type="molecule type" value="Genomic_DNA"/>
</dbReference>
<feature type="domain" description="TRAM" evidence="5">
    <location>
        <begin position="15"/>
        <end position="73"/>
    </location>
</feature>
<name>A0A0M3TB92_9ACTN</name>
<dbReference type="InterPro" id="IPR012340">
    <property type="entry name" value="NA-bd_OB-fold"/>
</dbReference>
<gene>
    <name evidence="6" type="ORF">AL705_00650</name>
</gene>
<dbReference type="Pfam" id="PF01938">
    <property type="entry name" value="TRAM"/>
    <property type="match status" value="1"/>
</dbReference>
<dbReference type="InterPro" id="IPR029063">
    <property type="entry name" value="SAM-dependent_MTases_sf"/>
</dbReference>
<dbReference type="KEGG" id="cbq:AL705_00650"/>
<dbReference type="Gene3D" id="2.40.50.140">
    <property type="entry name" value="Nucleic acid-binding proteins"/>
    <property type="match status" value="1"/>
</dbReference>
<feature type="binding site" evidence="4">
    <location>
        <position position="305"/>
    </location>
    <ligand>
        <name>S-adenosyl-L-methionine</name>
        <dbReference type="ChEBI" id="CHEBI:59789"/>
    </ligand>
</feature>
<evidence type="ECO:0000256" key="2">
    <source>
        <dbReference type="ARBA" id="ARBA00022679"/>
    </source>
</evidence>
<proteinExistence type="inferred from homology"/>
<feature type="active site" description="Nucleophile" evidence="4">
    <location>
        <position position="404"/>
    </location>
</feature>
<feature type="binding site" evidence="4">
    <location>
        <position position="276"/>
    </location>
    <ligand>
        <name>S-adenosyl-L-methionine</name>
        <dbReference type="ChEBI" id="CHEBI:59789"/>
    </ligand>
</feature>
<organism evidence="6 7">
    <name type="scientific">Lawsonella clevelandensis</name>
    <dbReference type="NCBI Taxonomy" id="1528099"/>
    <lineage>
        <taxon>Bacteria</taxon>
        <taxon>Bacillati</taxon>
        <taxon>Actinomycetota</taxon>
        <taxon>Actinomycetes</taxon>
        <taxon>Mycobacteriales</taxon>
        <taxon>Lawsonellaceae</taxon>
        <taxon>Lawsonella</taxon>
    </lineage>
</organism>
<dbReference type="GO" id="GO:0070041">
    <property type="term" value="F:rRNA (uridine-C5-)-methyltransferase activity"/>
    <property type="evidence" value="ECO:0007669"/>
    <property type="project" value="TreeGrafter"/>
</dbReference>
<dbReference type="Gene3D" id="2.40.50.1070">
    <property type="match status" value="1"/>
</dbReference>
<keyword evidence="3 4" id="KW-0949">S-adenosyl-L-methionine</keyword>
<accession>A0A0M3TB92</accession>
<reference evidence="6 7" key="1">
    <citation type="journal article" date="2015" name="Genome Announc.">
        <title>Complete Genome Sequences for Two Strains of a Novel Fastidious, Partially Acid-Fast, Gram-Positive Corynebacterineae Bacterium, Derived from Human Clinical Samples.</title>
        <authorList>
            <person name="Nicholson A.C."/>
            <person name="Bell M."/>
            <person name="Humrighouse B.W."/>
            <person name="McQuiston J.R."/>
        </authorList>
    </citation>
    <scope>NUCLEOTIDE SEQUENCE [LARGE SCALE GENOMIC DNA]</scope>
    <source>
        <strain evidence="6 7">X1698</strain>
    </source>
</reference>
<evidence type="ECO:0000256" key="4">
    <source>
        <dbReference type="PROSITE-ProRule" id="PRU01024"/>
    </source>
</evidence>
<keyword evidence="1 4" id="KW-0489">Methyltransferase</keyword>
<evidence type="ECO:0000259" key="5">
    <source>
        <dbReference type="PROSITE" id="PS50926"/>
    </source>
</evidence>
<dbReference type="SUPFAM" id="SSF53335">
    <property type="entry name" value="S-adenosyl-L-methionine-dependent methyltransferases"/>
    <property type="match status" value="1"/>
</dbReference>
<dbReference type="InterPro" id="IPR002792">
    <property type="entry name" value="TRAM_dom"/>
</dbReference>
<protein>
    <recommendedName>
        <fullName evidence="5">TRAM domain-containing protein</fullName>
    </recommendedName>
</protein>
<dbReference type="AlphaFoldDB" id="A0A0M3TB92"/>
<sequence>MKVSARQQDGSVVSAPRDGSRIRVTCAGPAHGGEMVARYDGRVIFVSGALPGEDVTIEITENKKSFSRGHVIDIHAAHPKRGEHVCPAAAAGAGCCSWDSAAVSLQREMKAQIVEDLLHRLGAVQDIPWRGKVSALSDNDTLTATQWRVRQRLSITSGGDVGVRAAHSHEVIPQHCSQVVPLLFGSPDQWGIADDVAALAGTNSELVLAADSYGERHIIALTHNEDRHRASRRARVTSRRARIQQVHHRQVLGGSGIARERVLGREWYLPAESFWQAHHDAATTYATLVRDCADLDTGEVAWDLYGGCGVFAHALSLATPYPGPIVSVDVAGPAVAAGKAAFCSDGPDVSIVESAVGRWLQGNIAPQYQAPATVVLDPPRAGAGRDVISAIAVHAPRTVLHFGCDAAAFARDIKLWKDNGYTLAALQIFDGFPNTPHMECFALLRRLL</sequence>
<dbReference type="STRING" id="1528099.AL705_00650"/>
<evidence type="ECO:0000313" key="7">
    <source>
        <dbReference type="Proteomes" id="UP000068137"/>
    </source>
</evidence>
<keyword evidence="2 4" id="KW-0808">Transferase</keyword>
<evidence type="ECO:0000256" key="3">
    <source>
        <dbReference type="ARBA" id="ARBA00022691"/>
    </source>
</evidence>
<feature type="binding site" evidence="4">
    <location>
        <position position="377"/>
    </location>
    <ligand>
        <name>S-adenosyl-L-methionine</name>
        <dbReference type="ChEBI" id="CHEBI:59789"/>
    </ligand>
</feature>
<dbReference type="SUPFAM" id="SSF50249">
    <property type="entry name" value="Nucleic acid-binding proteins"/>
    <property type="match status" value="1"/>
</dbReference>
<dbReference type="Gene3D" id="3.40.50.150">
    <property type="entry name" value="Vaccinia Virus protein VP39"/>
    <property type="match status" value="1"/>
</dbReference>
<dbReference type="GeneID" id="84894143"/>
<dbReference type="RefSeq" id="WP_063665714.1">
    <property type="nucleotide sequence ID" value="NZ_CAJPTR010000002.1"/>
</dbReference>
<dbReference type="Proteomes" id="UP000068137">
    <property type="component" value="Chromosome"/>
</dbReference>
<comment type="similarity">
    <text evidence="4">Belongs to the class I-like SAM-binding methyltransferase superfamily. RNA M5U methyltransferase family.</text>
</comment>
<dbReference type="InterPro" id="IPR010280">
    <property type="entry name" value="U5_MeTrfase_fam"/>
</dbReference>
<dbReference type="Pfam" id="PF05958">
    <property type="entry name" value="tRNA_U5-meth_tr"/>
    <property type="match status" value="1"/>
</dbReference>